<keyword evidence="3" id="KW-0444">Lipid biosynthesis</keyword>
<dbReference type="InterPro" id="IPR032697">
    <property type="entry name" value="SQ_cyclase_N"/>
</dbReference>
<evidence type="ECO:0000256" key="5">
    <source>
        <dbReference type="RuleBase" id="RU362003"/>
    </source>
</evidence>
<dbReference type="InterPro" id="IPR032696">
    <property type="entry name" value="SQ_cyclase_C"/>
</dbReference>
<dbReference type="Pfam" id="PF13243">
    <property type="entry name" value="SQHop_cyclase_C"/>
    <property type="match status" value="1"/>
</dbReference>
<dbReference type="Gene3D" id="6.20.120.20">
    <property type="match status" value="1"/>
</dbReference>
<dbReference type="Pfam" id="PF13249">
    <property type="entry name" value="SQHop_cyclase_N"/>
    <property type="match status" value="1"/>
</dbReference>
<accession>A0ABR0SDR3</accession>
<protein>
    <recommendedName>
        <fullName evidence="5">Terpene cyclase/mutase family member</fullName>
        <ecNumber evidence="5">5.4.99.-</ecNumber>
    </recommendedName>
</protein>
<evidence type="ECO:0000313" key="10">
    <source>
        <dbReference type="Proteomes" id="UP001338125"/>
    </source>
</evidence>
<dbReference type="Gene3D" id="1.50.10.20">
    <property type="match status" value="2"/>
</dbReference>
<comment type="caution">
    <text evidence="9">The sequence shown here is derived from an EMBL/GenBank/DDBJ whole genome shotgun (WGS) entry which is preliminary data.</text>
</comment>
<feature type="domain" description="Squalene cyclase N-terminal" evidence="8">
    <location>
        <begin position="105"/>
        <end position="394"/>
    </location>
</feature>
<evidence type="ECO:0000256" key="3">
    <source>
        <dbReference type="ARBA" id="ARBA00022955"/>
    </source>
</evidence>
<comment type="similarity">
    <text evidence="1 5">Belongs to the terpene cyclase/mutase family.</text>
</comment>
<dbReference type="InterPro" id="IPR018333">
    <property type="entry name" value="Squalene_cyclase"/>
</dbReference>
<dbReference type="SFLD" id="SFLDG01016">
    <property type="entry name" value="Prenyltransferase_Like_2"/>
    <property type="match status" value="1"/>
</dbReference>
<dbReference type="CDD" id="cd02892">
    <property type="entry name" value="SQCY_1"/>
    <property type="match status" value="1"/>
</dbReference>
<dbReference type="PANTHER" id="PTHR11764">
    <property type="entry name" value="TERPENE CYCLASE/MUTASE FAMILY MEMBER"/>
    <property type="match status" value="1"/>
</dbReference>
<dbReference type="InterPro" id="IPR002365">
    <property type="entry name" value="Terpene_synthase_CS"/>
</dbReference>
<reference evidence="9 10" key="1">
    <citation type="submission" date="2024-01" db="EMBL/GenBank/DDBJ databases">
        <title>Complete genome of Cladobotryum mycophilum ATHUM6906.</title>
        <authorList>
            <person name="Christinaki A.C."/>
            <person name="Myridakis A.I."/>
            <person name="Kouvelis V.N."/>
        </authorList>
    </citation>
    <scope>NUCLEOTIDE SEQUENCE [LARGE SCALE GENOMIC DNA]</scope>
    <source>
        <strain evidence="9 10">ATHUM6906</strain>
    </source>
</reference>
<evidence type="ECO:0000256" key="2">
    <source>
        <dbReference type="ARBA" id="ARBA00022737"/>
    </source>
</evidence>
<keyword evidence="10" id="KW-1185">Reference proteome</keyword>
<dbReference type="EC" id="5.4.99.-" evidence="5"/>
<feature type="region of interest" description="Disordered" evidence="6">
    <location>
        <begin position="1"/>
        <end position="45"/>
    </location>
</feature>
<name>A0ABR0SDR3_9HYPO</name>
<keyword evidence="3" id="KW-0443">Lipid metabolism</keyword>
<evidence type="ECO:0000256" key="1">
    <source>
        <dbReference type="ARBA" id="ARBA00009755"/>
    </source>
</evidence>
<proteinExistence type="inferred from homology"/>
<gene>
    <name evidence="9" type="ORF">PT974_08234</name>
</gene>
<sequence>MIAETKKADMPARPRAQTDGNTVNTQDAFPRTPKLSKSTDHRRWRMKDDDARQTWHYLEDDASLEQWPQSYADKWSLGLPTGLPSLPRAETALDATKNGLTFIEKIQLPSGHWAGECSGPMLFNAGFIIAWYVTKTPIPDAVATEIKNYLLSRTNTEDGGWGIHSTGSSMVFTTALNYTTLRLLGVEADEPRMTKARRFIHAHGGALNASLWTKFWLSVLGVMEWDVVNPLLPELWLLPEWLPFHPSRFYCEIRAVLLAVGYLYSRRWSCEETKLTRELKKELFVQPHSQIKWSMHRNSIAAIDNLHPRSWIFNIITWLLINVYMRFFRTDAMKAKAEARVSEIISMDDNNTDYSGIAATNAPMNTVVCLARDGPNSYTVKRHLERLQQFMWMTKDGMNLNSTNGGQTWDTNFMMLGVIESGLHTDERWKPMMNRALGFLDRHQIREDCEYSDRCYRQRRKGGWTFSNKDQGYAVSDCTAEALKAVIMLQKSGHYPQALDDQRIFDAVDTILPYQNSTGGVSAFEARRGGEYLEMLNASEVLGRFVVEYDYPECTTSCVTALSLFQKYWPEYRTKDIQTFIDRAVKWIKNDQREDGSWYGSWGICFTYATMFALESMAGIGETYANSQTARKGCDFLISKQRGTACETREYHEDPLGSLVVQTAWALIALMEAGYPNAEHLKKGIQLMISRQQNNGEWLHEAIEGNIIELMLLTSRPTSSADAELTVPIFSGLEEATIQSRWTKKTKRQKLQILLSVWPDMTDIHRPDFRAFRSIIEKNKGFFGYRDSWMWPYFNQDDLTNNNKALVLMLNSRGRHPDCEAMHLGMLAGSLSIVLLPEYTMVLNGVDNSKDYGKLLYWKDHPYAKN</sequence>
<evidence type="ECO:0000256" key="6">
    <source>
        <dbReference type="SAM" id="MobiDB-lite"/>
    </source>
</evidence>
<organism evidence="9 10">
    <name type="scientific">Cladobotryum mycophilum</name>
    <dbReference type="NCBI Taxonomy" id="491253"/>
    <lineage>
        <taxon>Eukaryota</taxon>
        <taxon>Fungi</taxon>
        <taxon>Dikarya</taxon>
        <taxon>Ascomycota</taxon>
        <taxon>Pezizomycotina</taxon>
        <taxon>Sordariomycetes</taxon>
        <taxon>Hypocreomycetidae</taxon>
        <taxon>Hypocreales</taxon>
        <taxon>Hypocreaceae</taxon>
        <taxon>Cladobotryum</taxon>
    </lineage>
</organism>
<feature type="compositionally biased region" description="Basic and acidic residues" evidence="6">
    <location>
        <begin position="1"/>
        <end position="12"/>
    </location>
</feature>
<keyword evidence="4 5" id="KW-0413">Isomerase</keyword>
<dbReference type="InterPro" id="IPR008930">
    <property type="entry name" value="Terpenoid_cyclase/PrenylTrfase"/>
</dbReference>
<evidence type="ECO:0000259" key="7">
    <source>
        <dbReference type="Pfam" id="PF13243"/>
    </source>
</evidence>
<dbReference type="EMBL" id="JAVFKD010000014">
    <property type="protein sequence ID" value="KAK5989971.1"/>
    <property type="molecule type" value="Genomic_DNA"/>
</dbReference>
<keyword evidence="3" id="KW-0752">Steroid biosynthesis</keyword>
<dbReference type="SUPFAM" id="SSF48239">
    <property type="entry name" value="Terpenoid cyclases/Protein prenyltransferases"/>
    <property type="match status" value="2"/>
</dbReference>
<evidence type="ECO:0000256" key="4">
    <source>
        <dbReference type="ARBA" id="ARBA00023235"/>
    </source>
</evidence>
<evidence type="ECO:0000313" key="9">
    <source>
        <dbReference type="EMBL" id="KAK5989971.1"/>
    </source>
</evidence>
<dbReference type="PANTHER" id="PTHR11764:SF20">
    <property type="entry name" value="LANOSTEROL SYNTHASE"/>
    <property type="match status" value="1"/>
</dbReference>
<feature type="domain" description="Squalene cyclase C-terminal" evidence="7">
    <location>
        <begin position="408"/>
        <end position="705"/>
    </location>
</feature>
<dbReference type="NCBIfam" id="TIGR01787">
    <property type="entry name" value="squalene_cyclas"/>
    <property type="match status" value="1"/>
</dbReference>
<dbReference type="PROSITE" id="PS01074">
    <property type="entry name" value="TERPENE_SYNTHASES"/>
    <property type="match status" value="1"/>
</dbReference>
<keyword evidence="2" id="KW-0677">Repeat</keyword>
<dbReference type="Proteomes" id="UP001338125">
    <property type="component" value="Unassembled WGS sequence"/>
</dbReference>
<evidence type="ECO:0000259" key="8">
    <source>
        <dbReference type="Pfam" id="PF13249"/>
    </source>
</evidence>
<feature type="compositionally biased region" description="Polar residues" evidence="6">
    <location>
        <begin position="18"/>
        <end position="27"/>
    </location>
</feature>